<evidence type="ECO:0000313" key="4">
    <source>
        <dbReference type="EMBL" id="CAB3372990.1"/>
    </source>
</evidence>
<name>A0A8S1CSP2_9INSE</name>
<protein>
    <recommendedName>
        <fullName evidence="3">C-type lectin domain-containing protein</fullName>
    </recommendedName>
</protein>
<accession>A0A8S1CSP2</accession>
<evidence type="ECO:0000256" key="1">
    <source>
        <dbReference type="SAM" id="MobiDB-lite"/>
    </source>
</evidence>
<dbReference type="SMART" id="SM00034">
    <property type="entry name" value="CLECT"/>
    <property type="match status" value="2"/>
</dbReference>
<dbReference type="PROSITE" id="PS50041">
    <property type="entry name" value="C_TYPE_LECTIN_2"/>
    <property type="match status" value="1"/>
</dbReference>
<proteinExistence type="predicted"/>
<dbReference type="Proteomes" id="UP000494165">
    <property type="component" value="Unassembled WGS sequence"/>
</dbReference>
<evidence type="ECO:0000256" key="2">
    <source>
        <dbReference type="SAM" id="SignalP"/>
    </source>
</evidence>
<feature type="compositionally biased region" description="Low complexity" evidence="1">
    <location>
        <begin position="126"/>
        <end position="149"/>
    </location>
</feature>
<dbReference type="CDD" id="cd00037">
    <property type="entry name" value="CLECT"/>
    <property type="match status" value="1"/>
</dbReference>
<keyword evidence="2" id="KW-0732">Signal</keyword>
<dbReference type="InterPro" id="IPR001304">
    <property type="entry name" value="C-type_lectin-like"/>
</dbReference>
<comment type="caution">
    <text evidence="4">The sequence shown here is derived from an EMBL/GenBank/DDBJ whole genome shotgun (WGS) entry which is preliminary data.</text>
</comment>
<dbReference type="Gene3D" id="3.10.100.10">
    <property type="entry name" value="Mannose-Binding Protein A, subunit A"/>
    <property type="match status" value="2"/>
</dbReference>
<feature type="region of interest" description="Disordered" evidence="1">
    <location>
        <begin position="123"/>
        <end position="149"/>
    </location>
</feature>
<gene>
    <name evidence="4" type="ORF">CLODIP_2_CD12580</name>
</gene>
<feature type="domain" description="C-type lectin" evidence="3">
    <location>
        <begin position="192"/>
        <end position="312"/>
    </location>
</feature>
<feature type="chain" id="PRO_5035948080" description="C-type lectin domain-containing protein" evidence="2">
    <location>
        <begin position="21"/>
        <end position="516"/>
    </location>
</feature>
<organism evidence="4 5">
    <name type="scientific">Cloeon dipterum</name>
    <dbReference type="NCBI Taxonomy" id="197152"/>
    <lineage>
        <taxon>Eukaryota</taxon>
        <taxon>Metazoa</taxon>
        <taxon>Ecdysozoa</taxon>
        <taxon>Arthropoda</taxon>
        <taxon>Hexapoda</taxon>
        <taxon>Insecta</taxon>
        <taxon>Pterygota</taxon>
        <taxon>Palaeoptera</taxon>
        <taxon>Ephemeroptera</taxon>
        <taxon>Pisciforma</taxon>
        <taxon>Baetidae</taxon>
        <taxon>Cloeon</taxon>
    </lineage>
</organism>
<dbReference type="OrthoDB" id="7773875at2759"/>
<dbReference type="AlphaFoldDB" id="A0A8S1CSP2"/>
<feature type="signal peptide" evidence="2">
    <location>
        <begin position="1"/>
        <end position="20"/>
    </location>
</feature>
<dbReference type="SUPFAM" id="SSF56436">
    <property type="entry name" value="C-type lectin-like"/>
    <property type="match status" value="2"/>
</dbReference>
<dbReference type="InterPro" id="IPR016186">
    <property type="entry name" value="C-type_lectin-like/link_sf"/>
</dbReference>
<keyword evidence="5" id="KW-1185">Reference proteome</keyword>
<evidence type="ECO:0000259" key="3">
    <source>
        <dbReference type="PROSITE" id="PS50041"/>
    </source>
</evidence>
<evidence type="ECO:0000313" key="5">
    <source>
        <dbReference type="Proteomes" id="UP000494165"/>
    </source>
</evidence>
<dbReference type="EMBL" id="CADEPI010000079">
    <property type="protein sequence ID" value="CAB3372990.1"/>
    <property type="molecule type" value="Genomic_DNA"/>
</dbReference>
<sequence length="516" mass="57296">MQIFTIFFFLNILIFNLNSAAKTPKVTNKNSGLRESKGNRRGIILKCCGKKSCIKPGTRLKQNVTEGLKTNSAFTPKDERSSTKETEIFIASKNNEELQSATYSDANPTTAFSNELESQSEEKLFSSTSSDIATTSTTTPPSTTTLPPSLADPIVEKCESSFPLNTGLFETNGRLKDPDKLGFWVTSCNLLFVFGKSLVTWRENAIKCASIGMQPIEIENDAKYQCFKQLAVSWKYGSNYWTSGLRTQGSKFSWCTKNGSSEMTDSVDLWAPGQPNNWNGSENCVHMNIKTENTTVYLTDKKCTNINVFSCQGPTTPPPPCTSPVCPNVTCKRNMSLYTNTTKEGKTSYYLAYPDMFGSWYKKNNRFYFYSYPNQTQTFLGAMKACCDLGMNLLSLQFDYKFDGVLAAVKERYANPGYYWTSGTDSGCESAFGFCAVKRLVRKESKNWQPGQPNNAGGVEHHLAVYINGSSALMADFNGDTKLRYICEARDTTKSASGGRAVRDECAAIFNVSMSM</sequence>
<dbReference type="InterPro" id="IPR016187">
    <property type="entry name" value="CTDL_fold"/>
</dbReference>
<reference evidence="4 5" key="1">
    <citation type="submission" date="2020-04" db="EMBL/GenBank/DDBJ databases">
        <authorList>
            <person name="Alioto T."/>
            <person name="Alioto T."/>
            <person name="Gomez Garrido J."/>
        </authorList>
    </citation>
    <scope>NUCLEOTIDE SEQUENCE [LARGE SCALE GENOMIC DNA]</scope>
</reference>